<dbReference type="EMBL" id="JACICD010000009">
    <property type="protein sequence ID" value="MBB3773306.1"/>
    <property type="molecule type" value="Genomic_DNA"/>
</dbReference>
<organism evidence="1 2">
    <name type="scientific">Ancylobacter tetraedralis</name>
    <dbReference type="NCBI Taxonomy" id="217068"/>
    <lineage>
        <taxon>Bacteria</taxon>
        <taxon>Pseudomonadati</taxon>
        <taxon>Pseudomonadota</taxon>
        <taxon>Alphaproteobacteria</taxon>
        <taxon>Hyphomicrobiales</taxon>
        <taxon>Xanthobacteraceae</taxon>
        <taxon>Ancylobacter</taxon>
    </lineage>
</organism>
<name>A0A839ZF78_9HYPH</name>
<reference evidence="1 2" key="1">
    <citation type="submission" date="2020-08" db="EMBL/GenBank/DDBJ databases">
        <title>Genomic Encyclopedia of Type Strains, Phase IV (KMG-IV): sequencing the most valuable type-strain genomes for metagenomic binning, comparative biology and taxonomic classification.</title>
        <authorList>
            <person name="Goeker M."/>
        </authorList>
    </citation>
    <scope>NUCLEOTIDE SEQUENCE [LARGE SCALE GENOMIC DNA]</scope>
    <source>
        <strain evidence="1 2">DSM 5895</strain>
    </source>
</reference>
<sequence length="232" mass="26051">MSLLSVLKSVDWHKNIDAALVNADDLARIESALMRIAVWSKQLEICDKENPALCFIREAQIAAQQAAAILSLCIYKASAASSRALFETCLYYTYFRTHPSELATLVRVDKYYVNKSELIEYHKLHTPNFTKRQEAFDLIGKIEKWYSQVSAVVHGQIPGAWNAHSSLDNISFYKSAHDLALSTFIQGEELMHHLLLCTAGFELWQGFAPDAKTHLLKGLHGDKKAILGIDGK</sequence>
<dbReference type="AlphaFoldDB" id="A0A839ZF78"/>
<protein>
    <submittedName>
        <fullName evidence="1">Uncharacterized protein</fullName>
    </submittedName>
</protein>
<evidence type="ECO:0000313" key="2">
    <source>
        <dbReference type="Proteomes" id="UP000533469"/>
    </source>
</evidence>
<comment type="caution">
    <text evidence="1">The sequence shown here is derived from an EMBL/GenBank/DDBJ whole genome shotgun (WGS) entry which is preliminary data.</text>
</comment>
<dbReference type="RefSeq" id="WP_183191450.1">
    <property type="nucleotide sequence ID" value="NZ_JACICD010000009.1"/>
</dbReference>
<gene>
    <name evidence="1" type="ORF">FHS55_003939</name>
</gene>
<accession>A0A839ZF78</accession>
<keyword evidence="2" id="KW-1185">Reference proteome</keyword>
<evidence type="ECO:0000313" key="1">
    <source>
        <dbReference type="EMBL" id="MBB3773306.1"/>
    </source>
</evidence>
<dbReference type="Proteomes" id="UP000533469">
    <property type="component" value="Unassembled WGS sequence"/>
</dbReference>
<proteinExistence type="predicted"/>